<name>A0AAV9GUP3_9PEZI</name>
<evidence type="ECO:0000313" key="6">
    <source>
        <dbReference type="Proteomes" id="UP001321760"/>
    </source>
</evidence>
<evidence type="ECO:0000256" key="2">
    <source>
        <dbReference type="ARBA" id="ARBA00022630"/>
    </source>
</evidence>
<dbReference type="PRINTS" id="PR00469">
    <property type="entry name" value="PNDRDTASEII"/>
</dbReference>
<dbReference type="GO" id="GO:0004499">
    <property type="term" value="F:N,N-dimethylaniline monooxygenase activity"/>
    <property type="evidence" value="ECO:0007669"/>
    <property type="project" value="InterPro"/>
</dbReference>
<dbReference type="SUPFAM" id="SSF51905">
    <property type="entry name" value="FAD/NAD(P)-binding domain"/>
    <property type="match status" value="3"/>
</dbReference>
<dbReference type="GO" id="GO:0050661">
    <property type="term" value="F:NADP binding"/>
    <property type="evidence" value="ECO:0007669"/>
    <property type="project" value="InterPro"/>
</dbReference>
<reference evidence="5" key="2">
    <citation type="submission" date="2023-05" db="EMBL/GenBank/DDBJ databases">
        <authorList>
            <consortium name="Lawrence Berkeley National Laboratory"/>
            <person name="Steindorff A."/>
            <person name="Hensen N."/>
            <person name="Bonometti L."/>
            <person name="Westerberg I."/>
            <person name="Brannstrom I.O."/>
            <person name="Guillou S."/>
            <person name="Cros-Aarteil S."/>
            <person name="Calhoun S."/>
            <person name="Haridas S."/>
            <person name="Kuo A."/>
            <person name="Mondo S."/>
            <person name="Pangilinan J."/>
            <person name="Riley R."/>
            <person name="Labutti K."/>
            <person name="Andreopoulos B."/>
            <person name="Lipzen A."/>
            <person name="Chen C."/>
            <person name="Yanf M."/>
            <person name="Daum C."/>
            <person name="Ng V."/>
            <person name="Clum A."/>
            <person name="Ohm R."/>
            <person name="Martin F."/>
            <person name="Silar P."/>
            <person name="Natvig D."/>
            <person name="Lalanne C."/>
            <person name="Gautier V."/>
            <person name="Ament-Velasquez S.L."/>
            <person name="Kruys A."/>
            <person name="Hutchinson M.I."/>
            <person name="Powell A.J."/>
            <person name="Barry K."/>
            <person name="Miller A.N."/>
            <person name="Grigoriev I.V."/>
            <person name="Debuchy R."/>
            <person name="Gladieux P."/>
            <person name="Thoren M.H."/>
            <person name="Johannesson H."/>
        </authorList>
    </citation>
    <scope>NUCLEOTIDE SEQUENCE</scope>
    <source>
        <strain evidence="5">PSN243</strain>
    </source>
</reference>
<keyword evidence="6" id="KW-1185">Reference proteome</keyword>
<dbReference type="EMBL" id="MU865928">
    <property type="protein sequence ID" value="KAK4451470.1"/>
    <property type="molecule type" value="Genomic_DNA"/>
</dbReference>
<dbReference type="Pfam" id="PF00743">
    <property type="entry name" value="FMO-like"/>
    <property type="match status" value="1"/>
</dbReference>
<dbReference type="InterPro" id="IPR036188">
    <property type="entry name" value="FAD/NAD-bd_sf"/>
</dbReference>
<organism evidence="5 6">
    <name type="scientific">Podospora aff. communis PSN243</name>
    <dbReference type="NCBI Taxonomy" id="3040156"/>
    <lineage>
        <taxon>Eukaryota</taxon>
        <taxon>Fungi</taxon>
        <taxon>Dikarya</taxon>
        <taxon>Ascomycota</taxon>
        <taxon>Pezizomycotina</taxon>
        <taxon>Sordariomycetes</taxon>
        <taxon>Sordariomycetidae</taxon>
        <taxon>Sordariales</taxon>
        <taxon>Podosporaceae</taxon>
        <taxon>Podospora</taxon>
    </lineage>
</organism>
<sequence length="590" mass="65785">MGENMMEAKGVNGVHREVCTLKQEPVENLRPLRVVVVGAGFSGIAAAIRIPERLRNVDLTVYEKNDGVGGVWWLNKYPGVACDIPSHSYQYSFAPNPHWSNLYAPGSEIQKYLEDVAERFGATRFIKTKHEVKQCAWDEVRKIWKVKVQNLTTGETIDDEANVVVTARGQLNEISWPEIPGLETFSGRKMHSGAWDTSYGFRNKKIAIIGNGSSAIQIIPSLQKVEGTSLTCFMRSPTWISGAFGDQGMVQLGLDPKNTAFTPEQRKAFAADPASFLAFRKVFEDGGNLIHDSTLRGTEMQSSIQSLFSTAMSATLSPRPDLISHIIPTFPPGCRRLTPGPGFLESLLQPNVAVITDRITSISGSTVTTTSSSQDQTTSHTDFDVLICATGFTASSPPPFPILGRASLPLSTRWDPLPSSYLSLAVDSFPNLLLLFGPNSAIGFGSLTKILEAEVDYVVKVIRKLQKEDYDSMEPKRERVDDFGEYVKEYFKGTVYTEECRSWYKRGEDIVGLWPGSTLHALEALRSPRWEDWEYERRDKGNGLRWLGNGWSVTQTVGDASWYINPDEVEMPCGNKPEENPRYRARPWSY</sequence>
<proteinExistence type="inferred from homology"/>
<gene>
    <name evidence="5" type="ORF">QBC34DRAFT_56330</name>
</gene>
<dbReference type="PRINTS" id="PR00368">
    <property type="entry name" value="FADPNR"/>
</dbReference>
<reference evidence="5" key="1">
    <citation type="journal article" date="2023" name="Mol. Phylogenet. Evol.">
        <title>Genome-scale phylogeny and comparative genomics of the fungal order Sordariales.</title>
        <authorList>
            <person name="Hensen N."/>
            <person name="Bonometti L."/>
            <person name="Westerberg I."/>
            <person name="Brannstrom I.O."/>
            <person name="Guillou S."/>
            <person name="Cros-Aarteil S."/>
            <person name="Calhoun S."/>
            <person name="Haridas S."/>
            <person name="Kuo A."/>
            <person name="Mondo S."/>
            <person name="Pangilinan J."/>
            <person name="Riley R."/>
            <person name="LaButti K."/>
            <person name="Andreopoulos B."/>
            <person name="Lipzen A."/>
            <person name="Chen C."/>
            <person name="Yan M."/>
            <person name="Daum C."/>
            <person name="Ng V."/>
            <person name="Clum A."/>
            <person name="Steindorff A."/>
            <person name="Ohm R.A."/>
            <person name="Martin F."/>
            <person name="Silar P."/>
            <person name="Natvig D.O."/>
            <person name="Lalanne C."/>
            <person name="Gautier V."/>
            <person name="Ament-Velasquez S.L."/>
            <person name="Kruys A."/>
            <person name="Hutchinson M.I."/>
            <person name="Powell A.J."/>
            <person name="Barry K."/>
            <person name="Miller A.N."/>
            <person name="Grigoriev I.V."/>
            <person name="Debuchy R."/>
            <person name="Gladieux P."/>
            <person name="Hiltunen Thoren M."/>
            <person name="Johannesson H."/>
        </authorList>
    </citation>
    <scope>NUCLEOTIDE SEQUENCE</scope>
    <source>
        <strain evidence="5">PSN243</strain>
    </source>
</reference>
<keyword evidence="3" id="KW-0274">FAD</keyword>
<dbReference type="AlphaFoldDB" id="A0AAV9GUP3"/>
<dbReference type="InterPro" id="IPR020946">
    <property type="entry name" value="Flavin_mOase-like"/>
</dbReference>
<protein>
    <submittedName>
        <fullName evidence="5">Uncharacterized protein</fullName>
    </submittedName>
</protein>
<dbReference type="Proteomes" id="UP001321760">
    <property type="component" value="Unassembled WGS sequence"/>
</dbReference>
<dbReference type="Gene3D" id="3.50.50.60">
    <property type="entry name" value="FAD/NAD(P)-binding domain"/>
    <property type="match status" value="2"/>
</dbReference>
<dbReference type="PANTHER" id="PTHR42877">
    <property type="entry name" value="L-ORNITHINE N(5)-MONOOXYGENASE-RELATED"/>
    <property type="match status" value="1"/>
</dbReference>
<comment type="caution">
    <text evidence="5">The sequence shown here is derived from an EMBL/GenBank/DDBJ whole genome shotgun (WGS) entry which is preliminary data.</text>
</comment>
<accession>A0AAV9GUP3</accession>
<dbReference type="PANTHER" id="PTHR42877:SF7">
    <property type="entry name" value="FLAVIN-BINDING MONOOXYGENASE-RELATED"/>
    <property type="match status" value="1"/>
</dbReference>
<keyword evidence="4" id="KW-0560">Oxidoreductase</keyword>
<dbReference type="GO" id="GO:0050660">
    <property type="term" value="F:flavin adenine dinucleotide binding"/>
    <property type="evidence" value="ECO:0007669"/>
    <property type="project" value="InterPro"/>
</dbReference>
<evidence type="ECO:0000313" key="5">
    <source>
        <dbReference type="EMBL" id="KAK4451470.1"/>
    </source>
</evidence>
<keyword evidence="2" id="KW-0285">Flavoprotein</keyword>
<evidence type="ECO:0000256" key="3">
    <source>
        <dbReference type="ARBA" id="ARBA00022827"/>
    </source>
</evidence>
<dbReference type="InterPro" id="IPR051209">
    <property type="entry name" value="FAD-bind_Monooxygenase_sf"/>
</dbReference>
<evidence type="ECO:0000256" key="1">
    <source>
        <dbReference type="ARBA" id="ARBA00010139"/>
    </source>
</evidence>
<evidence type="ECO:0000256" key="4">
    <source>
        <dbReference type="ARBA" id="ARBA00023002"/>
    </source>
</evidence>
<comment type="similarity">
    <text evidence="1">Belongs to the FAD-binding monooxygenase family.</text>
</comment>